<protein>
    <submittedName>
        <fullName evidence="2">Putative conserved protein, contains double-stranded beta-helix domain</fullName>
    </submittedName>
</protein>
<dbReference type="PANTHER" id="PTHR36440">
    <property type="entry name" value="PUTATIVE (AFU_ORTHOLOGUE AFUA_8G07350)-RELATED"/>
    <property type="match status" value="1"/>
</dbReference>
<dbReference type="AlphaFoldDB" id="A0A2Z5FUA8"/>
<feature type="domain" description="Cupin type-2" evidence="1">
    <location>
        <begin position="36"/>
        <end position="98"/>
    </location>
</feature>
<dbReference type="InterPro" id="IPR053146">
    <property type="entry name" value="QDO-like"/>
</dbReference>
<dbReference type="InterPro" id="IPR014710">
    <property type="entry name" value="RmlC-like_jellyroll"/>
</dbReference>
<dbReference type="KEGG" id="abas:ACPOL_0724"/>
<dbReference type="SUPFAM" id="SSF51182">
    <property type="entry name" value="RmlC-like cupins"/>
    <property type="match status" value="1"/>
</dbReference>
<gene>
    <name evidence="2" type="ORF">ACPOL_0724</name>
</gene>
<dbReference type="InterPro" id="IPR011051">
    <property type="entry name" value="RmlC_Cupin_sf"/>
</dbReference>
<dbReference type="Gene3D" id="2.60.120.10">
    <property type="entry name" value="Jelly Rolls"/>
    <property type="match status" value="1"/>
</dbReference>
<dbReference type="RefSeq" id="WP_114205792.1">
    <property type="nucleotide sequence ID" value="NZ_CP030840.1"/>
</dbReference>
<dbReference type="EMBL" id="CP030840">
    <property type="protein sequence ID" value="AXC10087.1"/>
    <property type="molecule type" value="Genomic_DNA"/>
</dbReference>
<accession>A0A2Z5FUA8</accession>
<evidence type="ECO:0000313" key="2">
    <source>
        <dbReference type="EMBL" id="AXC10087.1"/>
    </source>
</evidence>
<dbReference type="InterPro" id="IPR013096">
    <property type="entry name" value="Cupin_2"/>
</dbReference>
<name>A0A2Z5FUA8_9BACT</name>
<dbReference type="Proteomes" id="UP000253606">
    <property type="component" value="Chromosome"/>
</dbReference>
<keyword evidence="3" id="KW-1185">Reference proteome</keyword>
<dbReference type="PANTHER" id="PTHR36440:SF1">
    <property type="entry name" value="PUTATIVE (AFU_ORTHOLOGUE AFUA_8G07350)-RELATED"/>
    <property type="match status" value="1"/>
</dbReference>
<proteinExistence type="predicted"/>
<reference evidence="2 3" key="1">
    <citation type="journal article" date="2018" name="Front. Microbiol.">
        <title>Hydrolytic Capabilities as a Key to Environmental Success: Chitinolytic and Cellulolytic Acidobacteria From Acidic Sub-arctic Soils and Boreal Peatlands.</title>
        <authorList>
            <person name="Belova S.E."/>
            <person name="Ravin N.V."/>
            <person name="Pankratov T.A."/>
            <person name="Rakitin A.L."/>
            <person name="Ivanova A.A."/>
            <person name="Beletsky A.V."/>
            <person name="Mardanov A.V."/>
            <person name="Sinninghe Damste J.S."/>
            <person name="Dedysh S.N."/>
        </authorList>
    </citation>
    <scope>NUCLEOTIDE SEQUENCE [LARGE SCALE GENOMIC DNA]</scope>
    <source>
        <strain evidence="2 3">SBC82</strain>
    </source>
</reference>
<sequence>MARKPEFILAGVLMKQQLSGKDTSGTFSLFENRSGGQSKTPIHVHANDDETLFIMEGEMKALIAGEEQTIKAGESVFLPRGIPHQLMNTSGLPAHYMLLCTPSGFEGFLAEGGRLRVENEEVGPPWPEDIDRLKAAAPKFGITLLSGW</sequence>
<dbReference type="Pfam" id="PF07883">
    <property type="entry name" value="Cupin_2"/>
    <property type="match status" value="1"/>
</dbReference>
<evidence type="ECO:0000259" key="1">
    <source>
        <dbReference type="Pfam" id="PF07883"/>
    </source>
</evidence>
<organism evidence="2 3">
    <name type="scientific">Acidisarcina polymorpha</name>
    <dbReference type="NCBI Taxonomy" id="2211140"/>
    <lineage>
        <taxon>Bacteria</taxon>
        <taxon>Pseudomonadati</taxon>
        <taxon>Acidobacteriota</taxon>
        <taxon>Terriglobia</taxon>
        <taxon>Terriglobales</taxon>
        <taxon>Acidobacteriaceae</taxon>
        <taxon>Acidisarcina</taxon>
    </lineage>
</organism>
<dbReference type="OrthoDB" id="9794183at2"/>
<evidence type="ECO:0000313" key="3">
    <source>
        <dbReference type="Proteomes" id="UP000253606"/>
    </source>
</evidence>